<dbReference type="HOGENOM" id="CLU_290616_0_0_1"/>
<evidence type="ECO:0000256" key="1">
    <source>
        <dbReference type="SAM" id="MobiDB-lite"/>
    </source>
</evidence>
<reference evidence="3 5" key="1">
    <citation type="journal article" date="2012" name="Nature">
        <title>Algal genomes reveal evolutionary mosaicism and the fate of nucleomorphs.</title>
        <authorList>
            <consortium name="DOE Joint Genome Institute"/>
            <person name="Curtis B.A."/>
            <person name="Tanifuji G."/>
            <person name="Burki F."/>
            <person name="Gruber A."/>
            <person name="Irimia M."/>
            <person name="Maruyama S."/>
            <person name="Arias M.C."/>
            <person name="Ball S.G."/>
            <person name="Gile G.H."/>
            <person name="Hirakawa Y."/>
            <person name="Hopkins J.F."/>
            <person name="Kuo A."/>
            <person name="Rensing S.A."/>
            <person name="Schmutz J."/>
            <person name="Symeonidi A."/>
            <person name="Elias M."/>
            <person name="Eveleigh R.J."/>
            <person name="Herman E.K."/>
            <person name="Klute M.J."/>
            <person name="Nakayama T."/>
            <person name="Obornik M."/>
            <person name="Reyes-Prieto A."/>
            <person name="Armbrust E.V."/>
            <person name="Aves S.J."/>
            <person name="Beiko R.G."/>
            <person name="Coutinho P."/>
            <person name="Dacks J.B."/>
            <person name="Durnford D.G."/>
            <person name="Fast N.M."/>
            <person name="Green B.R."/>
            <person name="Grisdale C.J."/>
            <person name="Hempel F."/>
            <person name="Henrissat B."/>
            <person name="Hoppner M.P."/>
            <person name="Ishida K."/>
            <person name="Kim E."/>
            <person name="Koreny L."/>
            <person name="Kroth P.G."/>
            <person name="Liu Y."/>
            <person name="Malik S.B."/>
            <person name="Maier U.G."/>
            <person name="McRose D."/>
            <person name="Mock T."/>
            <person name="Neilson J.A."/>
            <person name="Onodera N.T."/>
            <person name="Poole A.M."/>
            <person name="Pritham E.J."/>
            <person name="Richards T.A."/>
            <person name="Rocap G."/>
            <person name="Roy S.W."/>
            <person name="Sarai C."/>
            <person name="Schaack S."/>
            <person name="Shirato S."/>
            <person name="Slamovits C.H."/>
            <person name="Spencer D.F."/>
            <person name="Suzuki S."/>
            <person name="Worden A.Z."/>
            <person name="Zauner S."/>
            <person name="Barry K."/>
            <person name="Bell C."/>
            <person name="Bharti A.K."/>
            <person name="Crow J.A."/>
            <person name="Grimwood J."/>
            <person name="Kramer R."/>
            <person name="Lindquist E."/>
            <person name="Lucas S."/>
            <person name="Salamov A."/>
            <person name="McFadden G.I."/>
            <person name="Lane C.E."/>
            <person name="Keeling P.J."/>
            <person name="Gray M.W."/>
            <person name="Grigoriev I.V."/>
            <person name="Archibald J.M."/>
        </authorList>
    </citation>
    <scope>NUCLEOTIDE SEQUENCE</scope>
    <source>
        <strain evidence="3 5">CCMP2712</strain>
    </source>
</reference>
<name>L1JQZ0_GUITC</name>
<evidence type="ECO:0000313" key="3">
    <source>
        <dbReference type="EMBL" id="EKX50847.1"/>
    </source>
</evidence>
<feature type="domain" description="Cyclic nucleotide-binding" evidence="2">
    <location>
        <begin position="99"/>
        <end position="188"/>
    </location>
</feature>
<dbReference type="Gene3D" id="1.20.5.190">
    <property type="match status" value="1"/>
</dbReference>
<sequence>MDPHLRRARPRLHSTAFEDAQEAAAAWQRPRSFSVALEHAAHPAGLLGAQNRVRVEARAARGSVARSKEDHDKVVSKFLALKDDPLHLLGCGFNAGHAKLIATLASLQTLSEGDRFARQGDVCQSTAILIEGRLAALIGGVEVHEWKEDASIGEGGLLGEQERFSFDVVAKEKTLVAFLPHKKFQSFIADLPNFEQVTAFISSTQLQSQLELEQKRLTHAAAVVIQSSFRCHLSRSRLQTNFPCSRIVKMLHMKQIARTRSLNLEDSSALTLQLSFRCHHARKLFVQRLLLKLKRVRESSVLLEKFATCIEYETLRGRRENQPGTSQAGGHSLSVAFNESQTRKANIINRWKFAMLGKCVQNWRNYTDRIKGRSGCALRVMKTMRHGNIYQHFLRWSDSIKLRGDLVTPFRARADMKVALTEEGKEYEFKHGRRLDGDTGLGLLVRPVLQDKSMWEVRWVSSGLRGVYLTGSLGRSHLRLWTEAARPKEAEEGKRNLEDYSRLSAVKDALRDGKGASVSGYVTPAMACHLSLACPEGSGWSIDIEFPLKAVKVASLVHVQAVEGSETSSLDSAYGKIVSPLVYVSSAQHVSLSRSFSLRIPHRCSSFKFLSLYFWPENRPVADRVFDGVSFDSDYCKATVDAFGLYVVMCSQANVPDLVFGLLDFDNKAQDRRGKTLVRANMGSVFSGHVDLVPKAFLCRHPVPTARQWASMTSFQLQRDTVLENVVLSIVSTSVEGLRINSWSSTRRWLGGRLLLPFEAIVQVDKGAFIPLHQPSITCQCVVYGKKHVALKFDGPSCFRLQVESASLKVVIPANKDSEVEAYTRMLEGRETMLDIRKWVAKCMTGSRVESRSVHWLCSLRFKTSSGDVLSLQEEHLESAALLLPCVHMIHVRPGTGDYGSKQDVRELQETLLLDLQVTPDKTLLPSSHAAAHASRHTPFVGRPPSAHQDRFISTAASSLLSTHQVLTSAGTQLAWHASPPGSAREQPPSFSARHRNVRQHEQEELTSAWTGKKTLGRQLQTRRWTATPSTCVSADKTYQNLMQDIREENLTR</sequence>
<dbReference type="EMBL" id="JH992977">
    <property type="protein sequence ID" value="EKX50847.1"/>
    <property type="molecule type" value="Genomic_DNA"/>
</dbReference>
<feature type="region of interest" description="Disordered" evidence="1">
    <location>
        <begin position="978"/>
        <end position="1006"/>
    </location>
</feature>
<dbReference type="EnsemblProtists" id="EKX50847">
    <property type="protein sequence ID" value="EKX50847"/>
    <property type="gene ID" value="GUITHDRAFT_103436"/>
</dbReference>
<dbReference type="SMART" id="SM00015">
    <property type="entry name" value="IQ"/>
    <property type="match status" value="2"/>
</dbReference>
<reference evidence="5" key="2">
    <citation type="submission" date="2012-11" db="EMBL/GenBank/DDBJ databases">
        <authorList>
            <person name="Kuo A."/>
            <person name="Curtis B.A."/>
            <person name="Tanifuji G."/>
            <person name="Burki F."/>
            <person name="Gruber A."/>
            <person name="Irimia M."/>
            <person name="Maruyama S."/>
            <person name="Arias M.C."/>
            <person name="Ball S.G."/>
            <person name="Gile G.H."/>
            <person name="Hirakawa Y."/>
            <person name="Hopkins J.F."/>
            <person name="Rensing S.A."/>
            <person name="Schmutz J."/>
            <person name="Symeonidi A."/>
            <person name="Elias M."/>
            <person name="Eveleigh R.J."/>
            <person name="Herman E.K."/>
            <person name="Klute M.J."/>
            <person name="Nakayama T."/>
            <person name="Obornik M."/>
            <person name="Reyes-Prieto A."/>
            <person name="Armbrust E.V."/>
            <person name="Aves S.J."/>
            <person name="Beiko R.G."/>
            <person name="Coutinho P."/>
            <person name="Dacks J.B."/>
            <person name="Durnford D.G."/>
            <person name="Fast N.M."/>
            <person name="Green B.R."/>
            <person name="Grisdale C."/>
            <person name="Hempe F."/>
            <person name="Henrissat B."/>
            <person name="Hoppner M.P."/>
            <person name="Ishida K.-I."/>
            <person name="Kim E."/>
            <person name="Koreny L."/>
            <person name="Kroth P.G."/>
            <person name="Liu Y."/>
            <person name="Malik S.-B."/>
            <person name="Maier U.G."/>
            <person name="McRose D."/>
            <person name="Mock T."/>
            <person name="Neilson J.A."/>
            <person name="Onodera N.T."/>
            <person name="Poole A.M."/>
            <person name="Pritham E.J."/>
            <person name="Richards T.A."/>
            <person name="Rocap G."/>
            <person name="Roy S.W."/>
            <person name="Sarai C."/>
            <person name="Schaack S."/>
            <person name="Shirato S."/>
            <person name="Slamovits C.H."/>
            <person name="Spencer D.F."/>
            <person name="Suzuki S."/>
            <person name="Worden A.Z."/>
            <person name="Zauner S."/>
            <person name="Barry K."/>
            <person name="Bell C."/>
            <person name="Bharti A.K."/>
            <person name="Crow J.A."/>
            <person name="Grimwood J."/>
            <person name="Kramer R."/>
            <person name="Lindquist E."/>
            <person name="Lucas S."/>
            <person name="Salamov A."/>
            <person name="McFadden G.I."/>
            <person name="Lane C.E."/>
            <person name="Keeling P.J."/>
            <person name="Gray M.W."/>
            <person name="Grigoriev I.V."/>
            <person name="Archibald J.M."/>
        </authorList>
    </citation>
    <scope>NUCLEOTIDE SEQUENCE</scope>
    <source>
        <strain evidence="5">CCMP2712</strain>
    </source>
</reference>
<dbReference type="Gene3D" id="2.60.120.10">
    <property type="entry name" value="Jelly Rolls"/>
    <property type="match status" value="1"/>
</dbReference>
<evidence type="ECO:0000313" key="5">
    <source>
        <dbReference type="Proteomes" id="UP000011087"/>
    </source>
</evidence>
<dbReference type="Proteomes" id="UP000011087">
    <property type="component" value="Unassembled WGS sequence"/>
</dbReference>
<dbReference type="GeneID" id="17307502"/>
<dbReference type="Pfam" id="PF00612">
    <property type="entry name" value="IQ"/>
    <property type="match status" value="1"/>
</dbReference>
<dbReference type="KEGG" id="gtt:GUITHDRAFT_103436"/>
<dbReference type="InterPro" id="IPR014710">
    <property type="entry name" value="RmlC-like_jellyroll"/>
</dbReference>
<gene>
    <name evidence="3" type="ORF">GUITHDRAFT_103436</name>
</gene>
<dbReference type="Pfam" id="PF00027">
    <property type="entry name" value="cNMP_binding"/>
    <property type="match status" value="1"/>
</dbReference>
<organism evidence="3">
    <name type="scientific">Guillardia theta (strain CCMP2712)</name>
    <name type="common">Cryptophyte</name>
    <dbReference type="NCBI Taxonomy" id="905079"/>
    <lineage>
        <taxon>Eukaryota</taxon>
        <taxon>Cryptophyceae</taxon>
        <taxon>Pyrenomonadales</taxon>
        <taxon>Geminigeraceae</taxon>
        <taxon>Guillardia</taxon>
    </lineage>
</organism>
<dbReference type="PROSITE" id="PS50096">
    <property type="entry name" value="IQ"/>
    <property type="match status" value="1"/>
</dbReference>
<evidence type="ECO:0000259" key="2">
    <source>
        <dbReference type="PROSITE" id="PS50042"/>
    </source>
</evidence>
<dbReference type="InterPro" id="IPR018490">
    <property type="entry name" value="cNMP-bd_dom_sf"/>
</dbReference>
<dbReference type="PROSITE" id="PS50042">
    <property type="entry name" value="CNMP_BINDING_3"/>
    <property type="match status" value="1"/>
</dbReference>
<keyword evidence="5" id="KW-1185">Reference proteome</keyword>
<accession>L1JQZ0</accession>
<dbReference type="InterPro" id="IPR000595">
    <property type="entry name" value="cNMP-bd_dom"/>
</dbReference>
<reference evidence="4" key="3">
    <citation type="submission" date="2016-03" db="UniProtKB">
        <authorList>
            <consortium name="EnsemblProtists"/>
        </authorList>
    </citation>
    <scope>IDENTIFICATION</scope>
</reference>
<proteinExistence type="predicted"/>
<dbReference type="RefSeq" id="XP_005837827.1">
    <property type="nucleotide sequence ID" value="XM_005837770.1"/>
</dbReference>
<dbReference type="PaxDb" id="55529-EKX50847"/>
<evidence type="ECO:0000313" key="4">
    <source>
        <dbReference type="EnsemblProtists" id="EKX50847"/>
    </source>
</evidence>
<protein>
    <recommendedName>
        <fullName evidence="2">Cyclic nucleotide-binding domain-containing protein</fullName>
    </recommendedName>
</protein>
<dbReference type="OrthoDB" id="10689457at2759"/>
<dbReference type="InterPro" id="IPR000048">
    <property type="entry name" value="IQ_motif_EF-hand-BS"/>
</dbReference>
<dbReference type="AlphaFoldDB" id="L1JQZ0"/>
<dbReference type="CDD" id="cd00038">
    <property type="entry name" value="CAP_ED"/>
    <property type="match status" value="1"/>
</dbReference>
<dbReference type="SUPFAM" id="SSF51206">
    <property type="entry name" value="cAMP-binding domain-like"/>
    <property type="match status" value="1"/>
</dbReference>